<organism evidence="3 4">
    <name type="scientific">Paucilactobacillus nenjiangensis</name>
    <dbReference type="NCBI Taxonomy" id="1296540"/>
    <lineage>
        <taxon>Bacteria</taxon>
        <taxon>Bacillati</taxon>
        <taxon>Bacillota</taxon>
        <taxon>Bacilli</taxon>
        <taxon>Lactobacillales</taxon>
        <taxon>Lactobacillaceae</taxon>
        <taxon>Paucilactobacillus</taxon>
    </lineage>
</organism>
<dbReference type="InterPro" id="IPR002560">
    <property type="entry name" value="Transposase_DDE"/>
</dbReference>
<evidence type="ECO:0000313" key="4">
    <source>
        <dbReference type="Proteomes" id="UP000325295"/>
    </source>
</evidence>
<reference evidence="3 4" key="1">
    <citation type="submission" date="2019-09" db="EMBL/GenBank/DDBJ databases">
        <title>Complete Genome Sequence of Lactobacillus nenjiangensis SH-Y15, isolated from sauerkraut.</title>
        <authorList>
            <person name="Yang H."/>
        </authorList>
    </citation>
    <scope>NUCLEOTIDE SEQUENCE [LARGE SCALE GENOMIC DNA]</scope>
    <source>
        <strain evidence="3 4">SH-Y15</strain>
    </source>
</reference>
<keyword evidence="1" id="KW-0472">Membrane</keyword>
<name>A0A5P1X3F4_9LACO</name>
<keyword evidence="1" id="KW-1133">Transmembrane helix</keyword>
<dbReference type="KEGG" id="lnn:F0161_01765"/>
<feature type="transmembrane region" description="Helical" evidence="1">
    <location>
        <begin position="20"/>
        <end position="42"/>
    </location>
</feature>
<dbReference type="AlphaFoldDB" id="A0A5P1X3F4"/>
<keyword evidence="4" id="KW-1185">Reference proteome</keyword>
<protein>
    <submittedName>
        <fullName evidence="3">Transposase</fullName>
    </submittedName>
</protein>
<dbReference type="Pfam" id="PF01610">
    <property type="entry name" value="DDE_Tnp_ISL3"/>
    <property type="match status" value="1"/>
</dbReference>
<feature type="domain" description="Transposase IS204/IS1001/IS1096/IS1165 DDE" evidence="2">
    <location>
        <begin position="45"/>
        <end position="90"/>
    </location>
</feature>
<dbReference type="Proteomes" id="UP000325295">
    <property type="component" value="Chromosome"/>
</dbReference>
<accession>A0A5P1X3F4</accession>
<evidence type="ECO:0000256" key="1">
    <source>
        <dbReference type="SAM" id="Phobius"/>
    </source>
</evidence>
<gene>
    <name evidence="3" type="ORF">F0161_01765</name>
</gene>
<dbReference type="OrthoDB" id="2300449at2"/>
<proteinExistence type="predicted"/>
<sequence length="109" mass="12770">MLNGLFLKFLVITVLRHYLILQFTSLIILNQSLYLTCTLFILGPKYIKGIKAAFENNASNGRLEGTNRRIKQIGRTAYGYANSMNYFYRIRIQLHNKFVLKQQFLTFKV</sequence>
<evidence type="ECO:0000313" key="3">
    <source>
        <dbReference type="EMBL" id="QER68326.1"/>
    </source>
</evidence>
<keyword evidence="1" id="KW-0812">Transmembrane</keyword>
<evidence type="ECO:0000259" key="2">
    <source>
        <dbReference type="Pfam" id="PF01610"/>
    </source>
</evidence>
<dbReference type="EMBL" id="CP043939">
    <property type="protein sequence ID" value="QER68326.1"/>
    <property type="molecule type" value="Genomic_DNA"/>
</dbReference>